<proteinExistence type="predicted"/>
<dbReference type="InParanoid" id="E4XMZ7"/>
<sequence length="51" mass="5738">MDQSVLSRNKIHDLAPQRTLINLMWAFSQPEDLLAYLDGSFDGQDGSSIDQ</sequence>
<gene>
    <name evidence="1" type="ORF">GSOID_T00015547001</name>
</gene>
<dbReference type="Proteomes" id="UP000001307">
    <property type="component" value="Unassembled WGS sequence"/>
</dbReference>
<protein>
    <submittedName>
        <fullName evidence="1">Uncharacterized protein</fullName>
    </submittedName>
</protein>
<keyword evidence="2" id="KW-1185">Reference proteome</keyword>
<accession>E4XMZ7</accession>
<name>E4XMZ7_OIKDI</name>
<dbReference type="AlphaFoldDB" id="E4XMZ7"/>
<evidence type="ECO:0000313" key="2">
    <source>
        <dbReference type="Proteomes" id="UP000001307"/>
    </source>
</evidence>
<evidence type="ECO:0000313" key="1">
    <source>
        <dbReference type="EMBL" id="CBY11293.1"/>
    </source>
</evidence>
<reference evidence="1" key="1">
    <citation type="journal article" date="2010" name="Science">
        <title>Plasticity of animal genome architecture unmasked by rapid evolution of a pelagic tunicate.</title>
        <authorList>
            <person name="Denoeud F."/>
            <person name="Henriet S."/>
            <person name="Mungpakdee S."/>
            <person name="Aury J.M."/>
            <person name="Da Silva C."/>
            <person name="Brinkmann H."/>
            <person name="Mikhaleva J."/>
            <person name="Olsen L.C."/>
            <person name="Jubin C."/>
            <person name="Canestro C."/>
            <person name="Bouquet J.M."/>
            <person name="Danks G."/>
            <person name="Poulain J."/>
            <person name="Campsteijn C."/>
            <person name="Adamski M."/>
            <person name="Cross I."/>
            <person name="Yadetie F."/>
            <person name="Muffato M."/>
            <person name="Louis A."/>
            <person name="Butcher S."/>
            <person name="Tsagkogeorga G."/>
            <person name="Konrad A."/>
            <person name="Singh S."/>
            <person name="Jensen M.F."/>
            <person name="Cong E.H."/>
            <person name="Eikeseth-Otteraa H."/>
            <person name="Noel B."/>
            <person name="Anthouard V."/>
            <person name="Porcel B.M."/>
            <person name="Kachouri-Lafond R."/>
            <person name="Nishino A."/>
            <person name="Ugolini M."/>
            <person name="Chourrout P."/>
            <person name="Nishida H."/>
            <person name="Aasland R."/>
            <person name="Huzurbazar S."/>
            <person name="Westhof E."/>
            <person name="Delsuc F."/>
            <person name="Lehrach H."/>
            <person name="Reinhardt R."/>
            <person name="Weissenbach J."/>
            <person name="Roy S.W."/>
            <person name="Artiguenave F."/>
            <person name="Postlethwait J.H."/>
            <person name="Manak J.R."/>
            <person name="Thompson E.M."/>
            <person name="Jaillon O."/>
            <person name="Du Pasquier L."/>
            <person name="Boudinot P."/>
            <person name="Liberles D.A."/>
            <person name="Volff J.N."/>
            <person name="Philippe H."/>
            <person name="Lenhard B."/>
            <person name="Roest Crollius H."/>
            <person name="Wincker P."/>
            <person name="Chourrout D."/>
        </authorList>
    </citation>
    <scope>NUCLEOTIDE SEQUENCE [LARGE SCALE GENOMIC DNA]</scope>
</reference>
<organism evidence="1">
    <name type="scientific">Oikopleura dioica</name>
    <name type="common">Tunicate</name>
    <dbReference type="NCBI Taxonomy" id="34765"/>
    <lineage>
        <taxon>Eukaryota</taxon>
        <taxon>Metazoa</taxon>
        <taxon>Chordata</taxon>
        <taxon>Tunicata</taxon>
        <taxon>Appendicularia</taxon>
        <taxon>Copelata</taxon>
        <taxon>Oikopleuridae</taxon>
        <taxon>Oikopleura</taxon>
    </lineage>
</organism>
<dbReference type="EMBL" id="FN653080">
    <property type="protein sequence ID" value="CBY11293.1"/>
    <property type="molecule type" value="Genomic_DNA"/>
</dbReference>